<organism evidence="2 3">
    <name type="scientific">Calocera viscosa (strain TUFC12733)</name>
    <dbReference type="NCBI Taxonomy" id="1330018"/>
    <lineage>
        <taxon>Eukaryota</taxon>
        <taxon>Fungi</taxon>
        <taxon>Dikarya</taxon>
        <taxon>Basidiomycota</taxon>
        <taxon>Agaricomycotina</taxon>
        <taxon>Dacrymycetes</taxon>
        <taxon>Dacrymycetales</taxon>
        <taxon>Dacrymycetaceae</taxon>
        <taxon>Calocera</taxon>
    </lineage>
</organism>
<sequence>MTDRERYDIWRYKRNSDVLVDTFNRMAWIGDDALKTQVTQYLYEKTIDRMGADSLLLHDLRETFECRWCQLVITLALGLDEEMHIPLVPLRQGMDRSHPHLKAYADILEGYIGGLCSKDREVADEWISTLIRRFYRDLMKEVDAYLAPWRDQGQIVDVTCLRVRVDWSPYYGPILELKPRPGCESNHHPQYDMMKSIDHSPQTTT</sequence>
<dbReference type="AlphaFoldDB" id="A0A167GK18"/>
<accession>A0A167GK18</accession>
<dbReference type="GO" id="GO:0004525">
    <property type="term" value="F:ribonuclease III activity"/>
    <property type="evidence" value="ECO:0007669"/>
    <property type="project" value="InterPro"/>
</dbReference>
<dbReference type="Pfam" id="PF00636">
    <property type="entry name" value="Ribonuclease_3"/>
    <property type="match status" value="1"/>
</dbReference>
<evidence type="ECO:0000259" key="1">
    <source>
        <dbReference type="Pfam" id="PF00636"/>
    </source>
</evidence>
<name>A0A167GK18_CALVF</name>
<evidence type="ECO:0000313" key="3">
    <source>
        <dbReference type="Proteomes" id="UP000076738"/>
    </source>
</evidence>
<reference evidence="2 3" key="1">
    <citation type="journal article" date="2016" name="Mol. Biol. Evol.">
        <title>Comparative Genomics of Early-Diverging Mushroom-Forming Fungi Provides Insights into the Origins of Lignocellulose Decay Capabilities.</title>
        <authorList>
            <person name="Nagy L.G."/>
            <person name="Riley R."/>
            <person name="Tritt A."/>
            <person name="Adam C."/>
            <person name="Daum C."/>
            <person name="Floudas D."/>
            <person name="Sun H."/>
            <person name="Yadav J.S."/>
            <person name="Pangilinan J."/>
            <person name="Larsson K.H."/>
            <person name="Matsuura K."/>
            <person name="Barry K."/>
            <person name="Labutti K."/>
            <person name="Kuo R."/>
            <person name="Ohm R.A."/>
            <person name="Bhattacharya S.S."/>
            <person name="Shirouzu T."/>
            <person name="Yoshinaga Y."/>
            <person name="Martin F.M."/>
            <person name="Grigoriev I.V."/>
            <person name="Hibbett D.S."/>
        </authorList>
    </citation>
    <scope>NUCLEOTIDE SEQUENCE [LARGE SCALE GENOMIC DNA]</scope>
    <source>
        <strain evidence="2 3">TUFC12733</strain>
    </source>
</reference>
<dbReference type="Proteomes" id="UP000076738">
    <property type="component" value="Unassembled WGS sequence"/>
</dbReference>
<protein>
    <recommendedName>
        <fullName evidence="1">RNase III domain-containing protein</fullName>
    </recommendedName>
</protein>
<dbReference type="EMBL" id="KV417337">
    <property type="protein sequence ID" value="KZO90642.1"/>
    <property type="molecule type" value="Genomic_DNA"/>
</dbReference>
<keyword evidence="3" id="KW-1185">Reference proteome</keyword>
<proteinExistence type="predicted"/>
<dbReference type="Gene3D" id="1.10.1520.10">
    <property type="entry name" value="Ribonuclease III domain"/>
    <property type="match status" value="1"/>
</dbReference>
<evidence type="ECO:0000313" key="2">
    <source>
        <dbReference type="EMBL" id="KZO90642.1"/>
    </source>
</evidence>
<dbReference type="OrthoDB" id="2392202at2759"/>
<dbReference type="GO" id="GO:0006396">
    <property type="term" value="P:RNA processing"/>
    <property type="evidence" value="ECO:0007669"/>
    <property type="project" value="InterPro"/>
</dbReference>
<feature type="domain" description="RNase III" evidence="1">
    <location>
        <begin position="25"/>
        <end position="115"/>
    </location>
</feature>
<gene>
    <name evidence="2" type="ORF">CALVIDRAFT_542505</name>
</gene>
<dbReference type="SUPFAM" id="SSF69065">
    <property type="entry name" value="RNase III domain-like"/>
    <property type="match status" value="1"/>
</dbReference>
<dbReference type="InterPro" id="IPR036389">
    <property type="entry name" value="RNase_III_sf"/>
</dbReference>
<dbReference type="InterPro" id="IPR000999">
    <property type="entry name" value="RNase_III_dom"/>
</dbReference>